<comment type="cofactor">
    <cofactor evidence="12">
        <name>[4Fe-4S] cluster</name>
        <dbReference type="ChEBI" id="CHEBI:49883"/>
    </cofactor>
    <text evidence="12">Binds 2 [4Fe-4S] clusters per subunit.</text>
</comment>
<keyword evidence="2 12" id="KW-0004">4Fe-4S</keyword>
<sequence>MSHAQHRLGTWIGWGFFADLASALALTFGYMFSRPVTMQYPDQEKWLPYPRYRGHHYLNRDETGEIKCVACELCAKICPCDCIEVVPYEDENGKRHPIKFEIDTARCLFCGLCEDACPADAIALGQQYEFSSFSSGDLVIGRDDLLTKPHKAVTGGGVVAARLNTKKDVLVETKETQGYNWWRNIRRT</sequence>
<keyword evidence="15" id="KW-0560">Oxidoreductase</keyword>
<dbReference type="PROSITE" id="PS00198">
    <property type="entry name" value="4FE4S_FER_1"/>
    <property type="match status" value="1"/>
</dbReference>
<keyword evidence="4 12" id="KW-0479">Metal-binding</keyword>
<dbReference type="HAMAP" id="MF_01351">
    <property type="entry name" value="NDH1_NuoI"/>
    <property type="match status" value="1"/>
</dbReference>
<comment type="function">
    <text evidence="12">NDH-1 shuttles electrons from NADH, via FMN and iron-sulfur (Fe-S) centers, to quinones in the respiratory chain. The immediate electron acceptor for the enzyme in this species is believed to be ubiquinone. Couples the redox reaction to proton translocation (for every two electrons transferred, four hydrogen ions are translocated across the cytoplasmic membrane), and thus conserves the redox energy in a proton gradient.</text>
</comment>
<dbReference type="GO" id="GO:0005886">
    <property type="term" value="C:plasma membrane"/>
    <property type="evidence" value="ECO:0007669"/>
    <property type="project" value="UniProtKB-SubCell"/>
</dbReference>
<keyword evidence="6 12" id="KW-1278">Translocase</keyword>
<dbReference type="PANTHER" id="PTHR10849:SF24">
    <property type="entry name" value="NADH-QUINONE OXIDOREDUCTASE SUBUNIT I 2"/>
    <property type="match status" value="1"/>
</dbReference>
<proteinExistence type="inferred from homology"/>
<evidence type="ECO:0000256" key="1">
    <source>
        <dbReference type="ARBA" id="ARBA00022475"/>
    </source>
</evidence>
<evidence type="ECO:0000256" key="4">
    <source>
        <dbReference type="ARBA" id="ARBA00022723"/>
    </source>
</evidence>
<evidence type="ECO:0000256" key="12">
    <source>
        <dbReference type="HAMAP-Rule" id="MF_01351"/>
    </source>
</evidence>
<evidence type="ECO:0000256" key="7">
    <source>
        <dbReference type="ARBA" id="ARBA00023004"/>
    </source>
</evidence>
<dbReference type="GO" id="GO:0005506">
    <property type="term" value="F:iron ion binding"/>
    <property type="evidence" value="ECO:0007669"/>
    <property type="project" value="UniProtKB-UniRule"/>
</dbReference>
<dbReference type="eggNOG" id="COG1143">
    <property type="taxonomic scope" value="Bacteria"/>
</dbReference>
<feature type="binding site" evidence="12">
    <location>
        <position position="107"/>
    </location>
    <ligand>
        <name>[4Fe-4S] cluster</name>
        <dbReference type="ChEBI" id="CHEBI:49883"/>
        <label>2</label>
    </ligand>
</feature>
<evidence type="ECO:0000256" key="9">
    <source>
        <dbReference type="ARBA" id="ARBA00023027"/>
    </source>
</evidence>
<evidence type="ECO:0000256" key="3">
    <source>
        <dbReference type="ARBA" id="ARBA00022719"/>
    </source>
</evidence>
<feature type="binding site" evidence="12">
    <location>
        <position position="110"/>
    </location>
    <ligand>
        <name>[4Fe-4S] cluster</name>
        <dbReference type="ChEBI" id="CHEBI:49883"/>
        <label>2</label>
    </ligand>
</feature>
<dbReference type="InterPro" id="IPR017900">
    <property type="entry name" value="4Fe4S_Fe_S_CS"/>
</dbReference>
<comment type="similarity">
    <text evidence="12">Belongs to the complex I 23 kDa subunit family.</text>
</comment>
<feature type="transmembrane region" description="Helical" evidence="13">
    <location>
        <begin position="12"/>
        <end position="32"/>
    </location>
</feature>
<feature type="binding site" evidence="12">
    <location>
        <position position="74"/>
    </location>
    <ligand>
        <name>[4Fe-4S] cluster</name>
        <dbReference type="ChEBI" id="CHEBI:49883"/>
        <label>1</label>
    </ligand>
</feature>
<gene>
    <name evidence="12 15" type="primary">nuoI</name>
    <name evidence="15" type="ORF">BN77_p10167</name>
</gene>
<reference evidence="15 16" key="1">
    <citation type="journal article" date="2013" name="Genome Announc.">
        <title>Draft Genome Sequence of Rhizobium mesoamericanum STM3625, a Nitrogen-Fixing Symbiont of Mimosa pudica Isolated in French Guiana (South America).</title>
        <authorList>
            <person name="Moulin L."/>
            <person name="Mornico D."/>
            <person name="Melkonian R."/>
            <person name="Klonowska A."/>
        </authorList>
    </citation>
    <scope>NUCLEOTIDE SEQUENCE [LARGE SCALE GENOMIC DNA]</scope>
    <source>
        <strain evidence="15 16">STM3625</strain>
    </source>
</reference>
<dbReference type="GO" id="GO:0048038">
    <property type="term" value="F:quinone binding"/>
    <property type="evidence" value="ECO:0007669"/>
    <property type="project" value="UniProtKB-KW"/>
</dbReference>
<dbReference type="GO" id="GO:0050136">
    <property type="term" value="F:NADH dehydrogenase (quinone) (non-electrogenic) activity"/>
    <property type="evidence" value="ECO:0007669"/>
    <property type="project" value="UniProtKB-UniRule"/>
</dbReference>
<keyword evidence="8 12" id="KW-0411">Iron-sulfur</keyword>
<keyword evidence="7 12" id="KW-0408">Iron</keyword>
<keyword evidence="5" id="KW-0677">Repeat</keyword>
<feature type="binding site" evidence="12">
    <location>
        <position position="71"/>
    </location>
    <ligand>
        <name>[4Fe-4S] cluster</name>
        <dbReference type="ChEBI" id="CHEBI:49883"/>
        <label>1</label>
    </ligand>
</feature>
<dbReference type="EMBL" id="CANI01000035">
    <property type="protein sequence ID" value="CCM78205.1"/>
    <property type="molecule type" value="Genomic_DNA"/>
</dbReference>
<dbReference type="SUPFAM" id="SSF54862">
    <property type="entry name" value="4Fe-4S ferredoxins"/>
    <property type="match status" value="1"/>
</dbReference>
<keyword evidence="13" id="KW-0812">Transmembrane</keyword>
<dbReference type="InterPro" id="IPR017896">
    <property type="entry name" value="4Fe4S_Fe-S-bd"/>
</dbReference>
<comment type="subcellular location">
    <subcellularLocation>
        <location evidence="12">Cell membrane</location>
        <topology evidence="12">Peripheral membrane protein</topology>
    </subcellularLocation>
</comment>
<dbReference type="Gene3D" id="3.30.70.3270">
    <property type="match status" value="1"/>
</dbReference>
<evidence type="ECO:0000259" key="14">
    <source>
        <dbReference type="PROSITE" id="PS51379"/>
    </source>
</evidence>
<keyword evidence="11 12" id="KW-0472">Membrane</keyword>
<evidence type="ECO:0000256" key="10">
    <source>
        <dbReference type="ARBA" id="ARBA00023075"/>
    </source>
</evidence>
<keyword evidence="10 12" id="KW-0830">Ubiquinone</keyword>
<comment type="caution">
    <text evidence="15">The sequence shown here is derived from an EMBL/GenBank/DDBJ whole genome shotgun (WGS) entry which is preliminary data.</text>
</comment>
<keyword evidence="13" id="KW-1133">Transmembrane helix</keyword>
<keyword evidence="9 12" id="KW-0520">NAD</keyword>
<dbReference type="STRING" id="1211777.BN77_p10167"/>
<feature type="domain" description="4Fe-4S ferredoxin-type" evidence="14">
    <location>
        <begin position="98"/>
        <end position="127"/>
    </location>
</feature>
<dbReference type="AlphaFoldDB" id="K0Q1Q9"/>
<feature type="binding site" evidence="12">
    <location>
        <position position="113"/>
    </location>
    <ligand>
        <name>[4Fe-4S] cluster</name>
        <dbReference type="ChEBI" id="CHEBI:49883"/>
        <label>2</label>
    </ligand>
</feature>
<evidence type="ECO:0000256" key="6">
    <source>
        <dbReference type="ARBA" id="ARBA00022967"/>
    </source>
</evidence>
<dbReference type="PANTHER" id="PTHR10849">
    <property type="entry name" value="NADH DEHYDROGENASE UBIQUINONE IRON-SULFUR PROTEIN 8, MITOCHONDRIAL"/>
    <property type="match status" value="1"/>
</dbReference>
<organism evidence="15 16">
    <name type="scientific">Rhizobium mesoamericanum STM3625</name>
    <dbReference type="NCBI Taxonomy" id="1211777"/>
    <lineage>
        <taxon>Bacteria</taxon>
        <taxon>Pseudomonadati</taxon>
        <taxon>Pseudomonadota</taxon>
        <taxon>Alphaproteobacteria</taxon>
        <taxon>Hyphomicrobiales</taxon>
        <taxon>Rhizobiaceae</taxon>
        <taxon>Rhizobium/Agrobacterium group</taxon>
        <taxon>Rhizobium</taxon>
    </lineage>
</organism>
<feature type="binding site" evidence="12">
    <location>
        <position position="117"/>
    </location>
    <ligand>
        <name>[4Fe-4S] cluster</name>
        <dbReference type="ChEBI" id="CHEBI:49883"/>
        <label>1</label>
    </ligand>
</feature>
<dbReference type="InterPro" id="IPR010226">
    <property type="entry name" value="NADH_quinone_OxRdtase_chainI"/>
</dbReference>
<feature type="binding site" evidence="12">
    <location>
        <position position="78"/>
    </location>
    <ligand>
        <name>[4Fe-4S] cluster</name>
        <dbReference type="ChEBI" id="CHEBI:49883"/>
        <label>2</label>
    </ligand>
</feature>
<protein>
    <recommendedName>
        <fullName evidence="12">NADH-quinone oxidoreductase subunit I</fullName>
        <ecNumber evidence="12">7.1.1.-</ecNumber>
    </recommendedName>
    <alternativeName>
        <fullName evidence="12">NADH dehydrogenase I subunit I</fullName>
    </alternativeName>
    <alternativeName>
        <fullName evidence="12">NDH-1 subunit I</fullName>
    </alternativeName>
</protein>
<name>K0Q1Q9_9HYPH</name>
<evidence type="ECO:0000313" key="16">
    <source>
        <dbReference type="Proteomes" id="UP000009319"/>
    </source>
</evidence>
<feature type="binding site" evidence="12">
    <location>
        <position position="68"/>
    </location>
    <ligand>
        <name>[4Fe-4S] cluster</name>
        <dbReference type="ChEBI" id="CHEBI:49883"/>
        <label>1</label>
    </ligand>
</feature>
<dbReference type="RefSeq" id="WP_007535763.1">
    <property type="nucleotide sequence ID" value="NZ_HF536773.1"/>
</dbReference>
<keyword evidence="16" id="KW-1185">Reference proteome</keyword>
<evidence type="ECO:0000313" key="15">
    <source>
        <dbReference type="EMBL" id="CCM78205.1"/>
    </source>
</evidence>
<comment type="catalytic activity">
    <reaction evidence="12">
        <text>a quinone + NADH + 5 H(+)(in) = a quinol + NAD(+) + 4 H(+)(out)</text>
        <dbReference type="Rhea" id="RHEA:57888"/>
        <dbReference type="ChEBI" id="CHEBI:15378"/>
        <dbReference type="ChEBI" id="CHEBI:24646"/>
        <dbReference type="ChEBI" id="CHEBI:57540"/>
        <dbReference type="ChEBI" id="CHEBI:57945"/>
        <dbReference type="ChEBI" id="CHEBI:132124"/>
    </reaction>
</comment>
<dbReference type="PROSITE" id="PS51379">
    <property type="entry name" value="4FE4S_FER_2"/>
    <property type="match status" value="2"/>
</dbReference>
<dbReference type="Proteomes" id="UP000009319">
    <property type="component" value="Unassembled WGS sequence"/>
</dbReference>
<keyword evidence="1 12" id="KW-1003">Cell membrane</keyword>
<dbReference type="EC" id="7.1.1.-" evidence="12"/>
<dbReference type="NCBIfam" id="TIGR01971">
    <property type="entry name" value="NuoI"/>
    <property type="match status" value="1"/>
</dbReference>
<evidence type="ECO:0000256" key="5">
    <source>
        <dbReference type="ARBA" id="ARBA00022737"/>
    </source>
</evidence>
<dbReference type="GO" id="GO:0051539">
    <property type="term" value="F:4 iron, 4 sulfur cluster binding"/>
    <property type="evidence" value="ECO:0007669"/>
    <property type="project" value="UniProtKB-KW"/>
</dbReference>
<evidence type="ECO:0000256" key="13">
    <source>
        <dbReference type="SAM" id="Phobius"/>
    </source>
</evidence>
<comment type="subunit">
    <text evidence="12">NDH-1 is composed of 14 different subunits. Subunits NuoA, H, J, K, L, M, N constitute the membrane sector of the complex.</text>
</comment>
<dbReference type="HOGENOM" id="CLU_067218_4_3_5"/>
<evidence type="ECO:0000256" key="11">
    <source>
        <dbReference type="ARBA" id="ARBA00023136"/>
    </source>
</evidence>
<evidence type="ECO:0000256" key="8">
    <source>
        <dbReference type="ARBA" id="ARBA00023014"/>
    </source>
</evidence>
<evidence type="ECO:0000256" key="2">
    <source>
        <dbReference type="ARBA" id="ARBA00022485"/>
    </source>
</evidence>
<accession>K0Q1Q9</accession>
<dbReference type="Pfam" id="PF12838">
    <property type="entry name" value="Fer4_7"/>
    <property type="match status" value="1"/>
</dbReference>
<feature type="domain" description="4Fe-4S ferredoxin-type" evidence="14">
    <location>
        <begin position="56"/>
        <end position="88"/>
    </location>
</feature>
<keyword evidence="3 12" id="KW-0874">Quinone</keyword>